<dbReference type="Proteomes" id="UP000326354">
    <property type="component" value="Chromosome"/>
</dbReference>
<dbReference type="EMBL" id="AP019860">
    <property type="protein sequence ID" value="BBM82961.1"/>
    <property type="molecule type" value="Genomic_DNA"/>
</dbReference>
<evidence type="ECO:0000313" key="2">
    <source>
        <dbReference type="EMBL" id="BBM82961.1"/>
    </source>
</evidence>
<keyword evidence="1" id="KW-0812">Transmembrane</keyword>
<accession>A0A5S9IKC4</accession>
<keyword evidence="1" id="KW-0472">Membrane</keyword>
<protein>
    <submittedName>
        <fullName evidence="2">Uncharacterized protein</fullName>
    </submittedName>
</protein>
<name>A0A5S9IKC4_UABAM</name>
<keyword evidence="3" id="KW-1185">Reference proteome</keyword>
<keyword evidence="1" id="KW-1133">Transmembrane helix</keyword>
<reference evidence="2 3" key="1">
    <citation type="submission" date="2019-08" db="EMBL/GenBank/DDBJ databases">
        <title>Complete genome sequence of Candidatus Uab amorphum.</title>
        <authorList>
            <person name="Shiratori T."/>
            <person name="Suzuki S."/>
            <person name="Kakizawa Y."/>
            <person name="Ishida K."/>
        </authorList>
    </citation>
    <scope>NUCLEOTIDE SEQUENCE [LARGE SCALE GENOMIC DNA]</scope>
    <source>
        <strain evidence="2 3">SRT547</strain>
    </source>
</reference>
<dbReference type="KEGG" id="uam:UABAM_01304"/>
<feature type="transmembrane region" description="Helical" evidence="1">
    <location>
        <begin position="46"/>
        <end position="67"/>
    </location>
</feature>
<proteinExistence type="predicted"/>
<organism evidence="2 3">
    <name type="scientific">Uabimicrobium amorphum</name>
    <dbReference type="NCBI Taxonomy" id="2596890"/>
    <lineage>
        <taxon>Bacteria</taxon>
        <taxon>Pseudomonadati</taxon>
        <taxon>Planctomycetota</taxon>
        <taxon>Candidatus Uabimicrobiia</taxon>
        <taxon>Candidatus Uabimicrobiales</taxon>
        <taxon>Candidatus Uabimicrobiaceae</taxon>
        <taxon>Candidatus Uabimicrobium</taxon>
    </lineage>
</organism>
<dbReference type="AlphaFoldDB" id="A0A5S9IKC4"/>
<evidence type="ECO:0000313" key="3">
    <source>
        <dbReference type="Proteomes" id="UP000326354"/>
    </source>
</evidence>
<evidence type="ECO:0000256" key="1">
    <source>
        <dbReference type="SAM" id="Phobius"/>
    </source>
</evidence>
<gene>
    <name evidence="2" type="ORF">UABAM_01304</name>
</gene>
<sequence>MLLLTINGKIANIKKNYGQSEFNFYGSNQMETPSNEKKKKKGFLSFLMKIFIFFVVIILICTGLFYWKKKTVTVYALNFYSTQLSSTLTSEKHYNIEDDQEYKVVYEGKKGTADFDEAQAKKRILDQRKKEVLTALQSLVKNYSENATKKWQEIFAELRGDINAMFADQKISTDEYKHFLSKLEAYSK</sequence>